<evidence type="ECO:0000313" key="2">
    <source>
        <dbReference type="EMBL" id="AHJ87729.1"/>
    </source>
</evidence>
<proteinExistence type="predicted"/>
<evidence type="ECO:0000256" key="1">
    <source>
        <dbReference type="SAM" id="MobiDB-lite"/>
    </source>
</evidence>
<name>A0A0A0PJ67_9CAUD</name>
<reference evidence="2 3" key="1">
    <citation type="journal article" date="2015" name="Appl. Environ. Microbiol.">
        <title>Effects of actin-like proteins encoded by two Bacillus pumilus phages on unstable lysogeny, revealed by genomic analysis.</title>
        <authorList>
            <person name="Yuan Y."/>
            <person name="Peng Q."/>
            <person name="Wu D."/>
            <person name="Kou Z."/>
            <person name="Wu Y."/>
            <person name="Liu P."/>
            <person name="Gao M."/>
        </authorList>
    </citation>
    <scope>NUCLEOTIDE SEQUENCE [LARGE SCALE GENOMIC DNA]</scope>
</reference>
<dbReference type="Proteomes" id="UP000030233">
    <property type="component" value="Segment"/>
</dbReference>
<sequence length="125" mass="14362">MNNMAKQQTADSLKPNELKRLVTVLLTGEASEDQQKQLQKTLRKVVNLSDVVTVVRAITNEDRMLLNRVLEILNIQKRVIEKLDPTGELRKSAEEEFKKEYAEAKEAGKKHAEEEEKAEDKTEEE</sequence>
<gene>
    <name evidence="2" type="ORF">Bp8pT_087</name>
</gene>
<organism evidence="2 3">
    <name type="scientific">Bacillus phage Bp8p-T</name>
    <dbReference type="NCBI Taxonomy" id="1445811"/>
    <lineage>
        <taxon>Viruses</taxon>
        <taxon>Duplodnaviria</taxon>
        <taxon>Heunggongvirae</taxon>
        <taxon>Uroviricota</taxon>
        <taxon>Caudoviricetes</taxon>
        <taxon>Herelleviridae</taxon>
        <taxon>Bastillevirinae</taxon>
        <taxon>Agatevirus</taxon>
        <taxon>Agatevirus Bp8pC</taxon>
    </lineage>
</organism>
<accession>A0A0A0PJ67</accession>
<protein>
    <submittedName>
        <fullName evidence="2">Uncharacterized protein</fullName>
    </submittedName>
</protein>
<dbReference type="EMBL" id="KJ010548">
    <property type="protein sequence ID" value="AHJ87729.1"/>
    <property type="molecule type" value="Genomic_DNA"/>
</dbReference>
<feature type="region of interest" description="Disordered" evidence="1">
    <location>
        <begin position="100"/>
        <end position="125"/>
    </location>
</feature>
<evidence type="ECO:0000313" key="3">
    <source>
        <dbReference type="Proteomes" id="UP000030233"/>
    </source>
</evidence>